<dbReference type="InterPro" id="IPR041468">
    <property type="entry name" value="HTH_ParB/Spo0J"/>
</dbReference>
<gene>
    <name evidence="4" type="ORF">DOO78_22880</name>
</gene>
<name>A0A327M7P7_9PROT</name>
<dbReference type="PANTHER" id="PTHR33375:SF7">
    <property type="entry name" value="CHROMOSOME 2-PARTITIONING PROTEIN PARB-RELATED"/>
    <property type="match status" value="1"/>
</dbReference>
<evidence type="ECO:0000313" key="5">
    <source>
        <dbReference type="Proteomes" id="UP000249065"/>
    </source>
</evidence>
<feature type="domain" description="ParB-like N-terminal" evidence="3">
    <location>
        <begin position="54"/>
        <end position="152"/>
    </location>
</feature>
<dbReference type="Pfam" id="PF02195">
    <property type="entry name" value="ParB_N"/>
    <property type="match status" value="1"/>
</dbReference>
<protein>
    <recommendedName>
        <fullName evidence="3">ParB-like N-terminal domain-containing protein</fullName>
    </recommendedName>
</protein>
<evidence type="ECO:0000313" key="4">
    <source>
        <dbReference type="EMBL" id="RAI56088.1"/>
    </source>
</evidence>
<dbReference type="SUPFAM" id="SSF110849">
    <property type="entry name" value="ParB/Sulfiredoxin"/>
    <property type="match status" value="1"/>
</dbReference>
<comment type="caution">
    <text evidence="4">The sequence shown here is derived from an EMBL/GenBank/DDBJ whole genome shotgun (WGS) entry which is preliminary data.</text>
</comment>
<reference evidence="5" key="1">
    <citation type="submission" date="2018-06" db="EMBL/GenBank/DDBJ databases">
        <authorList>
            <person name="Khan S.A."/>
        </authorList>
    </citation>
    <scope>NUCLEOTIDE SEQUENCE [LARGE SCALE GENOMIC DNA]</scope>
    <source>
        <strain evidence="5">DB-1506</strain>
    </source>
</reference>
<evidence type="ECO:0000256" key="1">
    <source>
        <dbReference type="ARBA" id="ARBA00006295"/>
    </source>
</evidence>
<dbReference type="Proteomes" id="UP000249065">
    <property type="component" value="Unassembled WGS sequence"/>
</dbReference>
<keyword evidence="5" id="KW-1185">Reference proteome</keyword>
<feature type="region of interest" description="Disordered" evidence="2">
    <location>
        <begin position="422"/>
        <end position="470"/>
    </location>
</feature>
<dbReference type="FunFam" id="1.10.10.2830:FF:000001">
    <property type="entry name" value="Chromosome partitioning protein ParB"/>
    <property type="match status" value="1"/>
</dbReference>
<dbReference type="EMBL" id="QLIX01000027">
    <property type="protein sequence ID" value="RAI56088.1"/>
    <property type="molecule type" value="Genomic_DNA"/>
</dbReference>
<evidence type="ECO:0000259" key="3">
    <source>
        <dbReference type="SMART" id="SM00470"/>
    </source>
</evidence>
<organism evidence="4 5">
    <name type="scientific">Roseicella frigidaeris</name>
    <dbReference type="NCBI Taxonomy" id="2230885"/>
    <lineage>
        <taxon>Bacteria</taxon>
        <taxon>Pseudomonadati</taxon>
        <taxon>Pseudomonadota</taxon>
        <taxon>Alphaproteobacteria</taxon>
        <taxon>Acetobacterales</taxon>
        <taxon>Roseomonadaceae</taxon>
        <taxon>Roseicella</taxon>
    </lineage>
</organism>
<dbReference type="InterPro" id="IPR050336">
    <property type="entry name" value="Chromosome_partition/occlusion"/>
</dbReference>
<dbReference type="OrthoDB" id="9813122at2"/>
<proteinExistence type="inferred from homology"/>
<evidence type="ECO:0000256" key="2">
    <source>
        <dbReference type="SAM" id="MobiDB-lite"/>
    </source>
</evidence>
<dbReference type="GO" id="GO:0005694">
    <property type="term" value="C:chromosome"/>
    <property type="evidence" value="ECO:0007669"/>
    <property type="project" value="TreeGrafter"/>
</dbReference>
<dbReference type="SMART" id="SM00470">
    <property type="entry name" value="ParB"/>
    <property type="match status" value="1"/>
</dbReference>
<dbReference type="Gene3D" id="1.10.10.2830">
    <property type="match status" value="1"/>
</dbReference>
<dbReference type="FunFam" id="3.90.1530.30:FF:000002">
    <property type="entry name" value="Chromosome partitioning protein ParB"/>
    <property type="match status" value="1"/>
</dbReference>
<comment type="similarity">
    <text evidence="1">Belongs to the ParB family.</text>
</comment>
<dbReference type="InterPro" id="IPR036086">
    <property type="entry name" value="ParB/Sulfiredoxin_sf"/>
</dbReference>
<accession>A0A327M7P7</accession>
<dbReference type="AlphaFoldDB" id="A0A327M7P7"/>
<dbReference type="PANTHER" id="PTHR33375">
    <property type="entry name" value="CHROMOSOME-PARTITIONING PROTEIN PARB-RELATED"/>
    <property type="match status" value="1"/>
</dbReference>
<dbReference type="GO" id="GO:0007059">
    <property type="term" value="P:chromosome segregation"/>
    <property type="evidence" value="ECO:0007669"/>
    <property type="project" value="TreeGrafter"/>
</dbReference>
<dbReference type="SUPFAM" id="SSF109709">
    <property type="entry name" value="KorB DNA-binding domain-like"/>
    <property type="match status" value="1"/>
</dbReference>
<dbReference type="Gene3D" id="3.90.1530.30">
    <property type="match status" value="1"/>
</dbReference>
<dbReference type="Pfam" id="PF17762">
    <property type="entry name" value="HTH_ParB"/>
    <property type="match status" value="1"/>
</dbReference>
<feature type="region of interest" description="Disordered" evidence="2">
    <location>
        <begin position="1"/>
        <end position="30"/>
    </location>
</feature>
<sequence>MARGATLPPGPGRARPHATPPSPVSPTGREAAGLLPAATKEDHHMTDTIVRATAEIVLGRLDPSPANVRRTGAGQGVEALAASIAAHGLLQSLVVRPKGGGRYEVVAGGRRLAALRLLAKAKRLPKGAAVPCHVLDGDAGEDAAEASLAENVVRQDMHPADQFEAFAALHRGGEGLGVEEIAARFGVSAHTVRQRLRLAAVSPAIVAAYREGALTLDHVTAFAVTDDREAQERVFAGLADWQRTPATIRRLLTDALLPTTDRRVALVGLDAYEAAGGRVQRDLFSEDGGGWIADPALLEELVGRRMEAEAEAVRAEGWRWVAVGAEASDALWRCRRIWPARAPLTEAEEARRDALSARYDELAEGHGGTDDDLPEAVAAELDAIEAEVDALEVREAAWRPEDLALAGALVTLAGDGRLAVTRGLVRPEDEPKPAAPHGAGRDEEDGDALDSPGTEGAEAPAAEEDAEDKAPALSAALVAELRAHRTLGLQAELAGRPDLALRVLLHALAGDAFYGRYGDAVASFPAYPPAFAGVAGLADSPARRRVEEAEAAQRARLPADRRGLWAWLAGQDEAALLRLLAVLVARVADAGAGDWTAPGDTVAARVAAAAGLDMRRWWSATPASYLARVPKAAILAAVREGAGEDAARRLAGMKKEPMAEAAAAALDGRGWLPAALRVPGAVAANDAAAPPALAAE</sequence>
<dbReference type="InterPro" id="IPR003115">
    <property type="entry name" value="ParB_N"/>
</dbReference>